<dbReference type="InterPro" id="IPR029058">
    <property type="entry name" value="AB_hydrolase_fold"/>
</dbReference>
<evidence type="ECO:0000313" key="3">
    <source>
        <dbReference type="Proteomes" id="UP000222788"/>
    </source>
</evidence>
<gene>
    <name evidence="2" type="ORF">CFIMG_001622RA</name>
</gene>
<organism evidence="2 3">
    <name type="scientific">Ceratocystis fimbriata CBS 114723</name>
    <dbReference type="NCBI Taxonomy" id="1035309"/>
    <lineage>
        <taxon>Eukaryota</taxon>
        <taxon>Fungi</taxon>
        <taxon>Dikarya</taxon>
        <taxon>Ascomycota</taxon>
        <taxon>Pezizomycotina</taxon>
        <taxon>Sordariomycetes</taxon>
        <taxon>Hypocreomycetidae</taxon>
        <taxon>Microascales</taxon>
        <taxon>Ceratocystidaceae</taxon>
        <taxon>Ceratocystis</taxon>
    </lineage>
</organism>
<evidence type="ECO:0000256" key="1">
    <source>
        <dbReference type="SAM" id="MobiDB-lite"/>
    </source>
</evidence>
<dbReference type="EMBL" id="APWK03000017">
    <property type="protein sequence ID" value="PHH54970.1"/>
    <property type="molecule type" value="Genomic_DNA"/>
</dbReference>
<evidence type="ECO:0000313" key="2">
    <source>
        <dbReference type="EMBL" id="PHH54970.1"/>
    </source>
</evidence>
<name>A0A2C5XEN6_9PEZI</name>
<feature type="compositionally biased region" description="Polar residues" evidence="1">
    <location>
        <begin position="331"/>
        <end position="354"/>
    </location>
</feature>
<feature type="region of interest" description="Disordered" evidence="1">
    <location>
        <begin position="321"/>
        <end position="354"/>
    </location>
</feature>
<protein>
    <submittedName>
        <fullName evidence="2">Uncharacterized protein</fullName>
    </submittedName>
</protein>
<dbReference type="Gene3D" id="3.40.50.1820">
    <property type="entry name" value="alpha/beta hydrolase"/>
    <property type="match status" value="1"/>
</dbReference>
<accession>A0A2C5XEN6</accession>
<reference evidence="2 3" key="2">
    <citation type="journal article" date="2013" name="IMA Fungus">
        <title>IMA Genome-F 1: Ceratocystis fimbriata: Draft nuclear genome sequence for the plant pathogen, Ceratocystis fimbriata.</title>
        <authorList>
            <person name="Wilken P.M."/>
            <person name="Steenkamp E.T."/>
            <person name="Wingfield M.J."/>
            <person name="de Beer Z.W."/>
            <person name="Wingfield B.D."/>
        </authorList>
    </citation>
    <scope>NUCLEOTIDE SEQUENCE [LARGE SCALE GENOMIC DNA]</scope>
    <source>
        <strain evidence="2 3">CBS 114723</strain>
    </source>
</reference>
<keyword evidence="3" id="KW-1185">Reference proteome</keyword>
<proteinExistence type="predicted"/>
<reference evidence="2 3" key="1">
    <citation type="journal article" date="2013" name="Fungal Biol.">
        <title>Analysis of microsatellite markers in the genome of the plant pathogen Ceratocystis fimbriata.</title>
        <authorList>
            <person name="Simpson M.C."/>
            <person name="Wilken P.M."/>
            <person name="Coetzee M.P."/>
            <person name="Wingfield M.J."/>
            <person name="Wingfield B.D."/>
        </authorList>
    </citation>
    <scope>NUCLEOTIDE SEQUENCE [LARGE SCALE GENOMIC DNA]</scope>
    <source>
        <strain evidence="2 3">CBS 114723</strain>
    </source>
</reference>
<dbReference type="Proteomes" id="UP000222788">
    <property type="component" value="Unassembled WGS sequence"/>
</dbReference>
<comment type="caution">
    <text evidence="2">The sequence shown here is derived from an EMBL/GenBank/DDBJ whole genome shotgun (WGS) entry which is preliminary data.</text>
</comment>
<dbReference type="OrthoDB" id="6020543at2759"/>
<dbReference type="AlphaFoldDB" id="A0A2C5XEN6"/>
<sequence length="450" mass="47572">MQAIDRAVSKVHGAAESIFAGVHDGVFVLRAASEDAYSWVRYGTIKTVRYTALGELAAAEKIIVLVPDRHDQHDSLHGLASVARATIPAGQRALIVQVGYTDFEGLSAQERSILGLDVSEQFDKLDFVHIGDVTLELMQALRRITGANPQAEIAFLSQGTGATAVSSLSCGPAPIQFMEPVHNKPGPLVKEQVFRHHVFADVRFSDRGHDASAPWNLGSATGSGRMVRPSMSVCIKNVDRTLSVCNAGDAFCDSGRKLDVTRSYFENADLTSAVASFVQDRLFGPRIALGNTSVVVPAVFLEDRPETDRIKFLSSDESVSGPRVRRIDSSGVRTKSSVPSTSAPKKTATKPSYSQTTWVNPQFLPKGSVKGSEAIPSALEISHLPNSSTPISDVITAVISASNSGATSIESPAPLVSAGGSLASPIFVPSTYAFSSALGTGSAPCMTLSG</sequence>